<comment type="caution">
    <text evidence="6">The sequence shown here is derived from an EMBL/GenBank/DDBJ whole genome shotgun (WGS) entry which is preliminary data.</text>
</comment>
<keyword evidence="7" id="KW-1185">Reference proteome</keyword>
<dbReference type="InterPro" id="IPR029063">
    <property type="entry name" value="SAM-dependent_MTases_sf"/>
</dbReference>
<dbReference type="EMBL" id="MU839831">
    <property type="protein sequence ID" value="KAK1756702.1"/>
    <property type="molecule type" value="Genomic_DNA"/>
</dbReference>
<feature type="domain" description="Methyltransferase type 11" evidence="5">
    <location>
        <begin position="102"/>
        <end position="204"/>
    </location>
</feature>
<dbReference type="InterPro" id="IPR013216">
    <property type="entry name" value="Methyltransf_11"/>
</dbReference>
<dbReference type="Gene3D" id="3.40.50.150">
    <property type="entry name" value="Vaccinia Virus protein VP39"/>
    <property type="match status" value="1"/>
</dbReference>
<keyword evidence="2" id="KW-0808">Transferase</keyword>
<evidence type="ECO:0000256" key="2">
    <source>
        <dbReference type="ARBA" id="ARBA00022679"/>
    </source>
</evidence>
<dbReference type="PANTHER" id="PTHR35897">
    <property type="entry name" value="METHYLTRANSFERASE AUSD"/>
    <property type="match status" value="1"/>
</dbReference>
<reference evidence="6" key="1">
    <citation type="submission" date="2023-06" db="EMBL/GenBank/DDBJ databases">
        <title>Genome-scale phylogeny and comparative genomics of the fungal order Sordariales.</title>
        <authorList>
            <consortium name="Lawrence Berkeley National Laboratory"/>
            <person name="Hensen N."/>
            <person name="Bonometti L."/>
            <person name="Westerberg I."/>
            <person name="Brannstrom I.O."/>
            <person name="Guillou S."/>
            <person name="Cros-Aarteil S."/>
            <person name="Calhoun S."/>
            <person name="Haridas S."/>
            <person name="Kuo A."/>
            <person name="Mondo S."/>
            <person name="Pangilinan J."/>
            <person name="Riley R."/>
            <person name="Labutti K."/>
            <person name="Andreopoulos B."/>
            <person name="Lipzen A."/>
            <person name="Chen C."/>
            <person name="Yanf M."/>
            <person name="Daum C."/>
            <person name="Ng V."/>
            <person name="Clum A."/>
            <person name="Steindorff A."/>
            <person name="Ohm R."/>
            <person name="Martin F."/>
            <person name="Silar P."/>
            <person name="Natvig D."/>
            <person name="Lalanne C."/>
            <person name="Gautier V."/>
            <person name="Ament-Velasquez S.L."/>
            <person name="Kruys A."/>
            <person name="Hutchinson M.I."/>
            <person name="Powell A.J."/>
            <person name="Barry K."/>
            <person name="Miller A.N."/>
            <person name="Grigoriev I.V."/>
            <person name="Debuchy R."/>
            <person name="Gladieux P."/>
            <person name="Thoren M.H."/>
            <person name="Johannesson H."/>
        </authorList>
    </citation>
    <scope>NUCLEOTIDE SEQUENCE</scope>
    <source>
        <strain evidence="6">PSN4</strain>
    </source>
</reference>
<evidence type="ECO:0000259" key="5">
    <source>
        <dbReference type="Pfam" id="PF08241"/>
    </source>
</evidence>
<dbReference type="InterPro" id="IPR051654">
    <property type="entry name" value="Meroterpenoid_MTases"/>
</dbReference>
<dbReference type="GO" id="GO:0008757">
    <property type="term" value="F:S-adenosylmethionine-dependent methyltransferase activity"/>
    <property type="evidence" value="ECO:0007669"/>
    <property type="project" value="InterPro"/>
</dbReference>
<sequence length="278" mass="30804">MATTAKTPAEIAAAAKANAGTYLAAIPPEINTGKRLLERYSGISPDKVDEHIIQIRDKAWTIFPYGCIGTFNFLNLDHEDQDAQFQRVVARLVAPGSTETFLDVGCCMGGTIRYLADRGVASQRLYGTDLQGGFLELGYELFGDGDGDSARRSWTTFVAGDMTMMGESGDGVFAPLEGTIDVIYASNFFHLFEREGQVRAAKRMVGFLRAGNPDVLIFGRNMGRKIQGWERYILDERGWRGMWEEVGEATGTAWETTLDVDESEEGWIKVKFVVRRGQ</sequence>
<accession>A0AAJ0F7D7</accession>
<comment type="pathway">
    <text evidence="1">Secondary metabolite biosynthesis.</text>
</comment>
<evidence type="ECO:0000256" key="4">
    <source>
        <dbReference type="ARBA" id="ARBA00038314"/>
    </source>
</evidence>
<evidence type="ECO:0000256" key="3">
    <source>
        <dbReference type="ARBA" id="ARBA00022691"/>
    </source>
</evidence>
<dbReference type="AlphaFoldDB" id="A0AAJ0F7D7"/>
<gene>
    <name evidence="6" type="ORF">QBC47DRAFT_443214</name>
</gene>
<dbReference type="PANTHER" id="PTHR35897:SF1">
    <property type="entry name" value="METHYLTRANSFERASE AUSD"/>
    <property type="match status" value="1"/>
</dbReference>
<dbReference type="Pfam" id="PF08241">
    <property type="entry name" value="Methyltransf_11"/>
    <property type="match status" value="1"/>
</dbReference>
<proteinExistence type="inferred from homology"/>
<comment type="similarity">
    <text evidence="4">Belongs to the class I-like SAM-binding methyltransferase superfamily.</text>
</comment>
<evidence type="ECO:0000256" key="1">
    <source>
        <dbReference type="ARBA" id="ARBA00005179"/>
    </source>
</evidence>
<name>A0AAJ0F7D7_9PEZI</name>
<dbReference type="Proteomes" id="UP001239445">
    <property type="component" value="Unassembled WGS sequence"/>
</dbReference>
<evidence type="ECO:0000313" key="7">
    <source>
        <dbReference type="Proteomes" id="UP001239445"/>
    </source>
</evidence>
<evidence type="ECO:0000313" key="6">
    <source>
        <dbReference type="EMBL" id="KAK1756702.1"/>
    </source>
</evidence>
<protein>
    <recommendedName>
        <fullName evidence="5">Methyltransferase type 11 domain-containing protein</fullName>
    </recommendedName>
</protein>
<dbReference type="SUPFAM" id="SSF53335">
    <property type="entry name" value="S-adenosyl-L-methionine-dependent methyltransferases"/>
    <property type="match status" value="1"/>
</dbReference>
<organism evidence="6 7">
    <name type="scientific">Echria macrotheca</name>
    <dbReference type="NCBI Taxonomy" id="438768"/>
    <lineage>
        <taxon>Eukaryota</taxon>
        <taxon>Fungi</taxon>
        <taxon>Dikarya</taxon>
        <taxon>Ascomycota</taxon>
        <taxon>Pezizomycotina</taxon>
        <taxon>Sordariomycetes</taxon>
        <taxon>Sordariomycetidae</taxon>
        <taxon>Sordariales</taxon>
        <taxon>Schizotheciaceae</taxon>
        <taxon>Echria</taxon>
    </lineage>
</organism>
<keyword evidence="3" id="KW-0949">S-adenosyl-L-methionine</keyword>